<keyword evidence="2" id="KW-0479">Metal-binding</keyword>
<keyword evidence="5 6" id="KW-0482">Metalloprotease</keyword>
<evidence type="ECO:0000256" key="5">
    <source>
        <dbReference type="ARBA" id="ARBA00023049"/>
    </source>
</evidence>
<keyword evidence="4 6" id="KW-0862">Zinc</keyword>
<evidence type="ECO:0000256" key="2">
    <source>
        <dbReference type="ARBA" id="ARBA00022723"/>
    </source>
</evidence>
<evidence type="ECO:0000259" key="8">
    <source>
        <dbReference type="Pfam" id="PF01435"/>
    </source>
</evidence>
<dbReference type="CDD" id="cd07326">
    <property type="entry name" value="M56_BlaR1_MecR1_like"/>
    <property type="match status" value="1"/>
</dbReference>
<comment type="similarity">
    <text evidence="6">Belongs to the peptidase M48 family.</text>
</comment>
<evidence type="ECO:0000256" key="7">
    <source>
        <dbReference type="SAM" id="Phobius"/>
    </source>
</evidence>
<dbReference type="PANTHER" id="PTHR34978:SF3">
    <property type="entry name" value="SLR0241 PROTEIN"/>
    <property type="match status" value="1"/>
</dbReference>
<dbReference type="InterPro" id="IPR001915">
    <property type="entry name" value="Peptidase_M48"/>
</dbReference>
<evidence type="ECO:0000313" key="10">
    <source>
        <dbReference type="Proteomes" id="UP000252167"/>
    </source>
</evidence>
<dbReference type="Gene3D" id="3.30.2010.10">
    <property type="entry name" value="Metalloproteases ('zincins'), catalytic domain"/>
    <property type="match status" value="1"/>
</dbReference>
<dbReference type="RefSeq" id="WP_113607121.1">
    <property type="nucleotide sequence ID" value="NZ_POAF01000003.1"/>
</dbReference>
<organism evidence="9 10">
    <name type="scientific">Glutamicibacter soli</name>
    <dbReference type="NCBI Taxonomy" id="453836"/>
    <lineage>
        <taxon>Bacteria</taxon>
        <taxon>Bacillati</taxon>
        <taxon>Actinomycetota</taxon>
        <taxon>Actinomycetes</taxon>
        <taxon>Micrococcales</taxon>
        <taxon>Micrococcaceae</taxon>
        <taxon>Glutamicibacter</taxon>
    </lineage>
</organism>
<keyword evidence="7" id="KW-0472">Membrane</keyword>
<feature type="transmembrane region" description="Helical" evidence="7">
    <location>
        <begin position="100"/>
        <end position="123"/>
    </location>
</feature>
<keyword evidence="10" id="KW-1185">Reference proteome</keyword>
<reference evidence="9 10" key="1">
    <citation type="submission" date="2018-01" db="EMBL/GenBank/DDBJ databases">
        <title>Glutamicibacter soli strain NHPC-3 Whole genome sequence and assembly.</title>
        <authorList>
            <person name="Choudhury P."/>
            <person name="Gupta D."/>
            <person name="Sengupta K."/>
            <person name="Jawed A."/>
            <person name="Sultana N."/>
            <person name="Saha P."/>
        </authorList>
    </citation>
    <scope>NUCLEOTIDE SEQUENCE [LARGE SCALE GENOMIC DNA]</scope>
    <source>
        <strain evidence="9 10">NHPC-3</strain>
    </source>
</reference>
<dbReference type="AlphaFoldDB" id="A0A365YIK2"/>
<evidence type="ECO:0000256" key="3">
    <source>
        <dbReference type="ARBA" id="ARBA00022801"/>
    </source>
</evidence>
<keyword evidence="7" id="KW-0812">Transmembrane</keyword>
<evidence type="ECO:0000256" key="4">
    <source>
        <dbReference type="ARBA" id="ARBA00022833"/>
    </source>
</evidence>
<dbReference type="GO" id="GO:0006508">
    <property type="term" value="P:proteolysis"/>
    <property type="evidence" value="ECO:0007669"/>
    <property type="project" value="UniProtKB-KW"/>
</dbReference>
<comment type="cofactor">
    <cofactor evidence="6">
        <name>Zn(2+)</name>
        <dbReference type="ChEBI" id="CHEBI:29105"/>
    </cofactor>
    <text evidence="6">Binds 1 zinc ion per subunit.</text>
</comment>
<dbReference type="GO" id="GO:0046872">
    <property type="term" value="F:metal ion binding"/>
    <property type="evidence" value="ECO:0007669"/>
    <property type="project" value="UniProtKB-KW"/>
</dbReference>
<keyword evidence="3 6" id="KW-0378">Hydrolase</keyword>
<dbReference type="PANTHER" id="PTHR34978">
    <property type="entry name" value="POSSIBLE SENSOR-TRANSDUCER PROTEIN BLAR"/>
    <property type="match status" value="1"/>
</dbReference>
<comment type="caution">
    <text evidence="9">The sequence shown here is derived from an EMBL/GenBank/DDBJ whole genome shotgun (WGS) entry which is preliminary data.</text>
</comment>
<dbReference type="Proteomes" id="UP000252167">
    <property type="component" value="Unassembled WGS sequence"/>
</dbReference>
<keyword evidence="7" id="KW-1133">Transmembrane helix</keyword>
<sequence>MTALVIALVLAAGLIALGAWGPKLVHAAGPSFRRRPRIAVGLLGTGIFLWIAAALSLAQLLVWAGTGPQILSDRASQICVSCLQATNPFASAQLPWAPPALLTISFSLLALAGLIAIGLVRLVRTERSTEQLSRDLHAQGEPRTIAGATVLVVPDSRPLAFTFPARRGGIVLSTQTLHQLNENELAGVLAHEKAHLSQRHHLTSQILEALPLLVRRIPLVSATLQSIAELQEIAADNAAQREVDTATLASALLKMGGGSAPSMPAERQGVAVLNAAGSGRIQQLVGAHAGKTNFRPALALTLCFALLGAAWLAICTPYLQALLQGCW</sequence>
<dbReference type="Pfam" id="PF01435">
    <property type="entry name" value="Peptidase_M48"/>
    <property type="match status" value="1"/>
</dbReference>
<gene>
    <name evidence="9" type="ORF">C1H84_08435</name>
</gene>
<protein>
    <recommendedName>
        <fullName evidence="8">Peptidase M48 domain-containing protein</fullName>
    </recommendedName>
</protein>
<feature type="domain" description="Peptidase M48" evidence="8">
    <location>
        <begin position="149"/>
        <end position="285"/>
    </location>
</feature>
<evidence type="ECO:0000313" key="9">
    <source>
        <dbReference type="EMBL" id="RBM01854.1"/>
    </source>
</evidence>
<accession>A0A365YIK2</accession>
<dbReference type="InterPro" id="IPR052173">
    <property type="entry name" value="Beta-lactam_resp_regulator"/>
</dbReference>
<dbReference type="EMBL" id="POAF01000003">
    <property type="protein sequence ID" value="RBM01854.1"/>
    <property type="molecule type" value="Genomic_DNA"/>
</dbReference>
<proteinExistence type="inferred from homology"/>
<name>A0A365YIK2_9MICC</name>
<dbReference type="GO" id="GO:0004222">
    <property type="term" value="F:metalloendopeptidase activity"/>
    <property type="evidence" value="ECO:0007669"/>
    <property type="project" value="InterPro"/>
</dbReference>
<evidence type="ECO:0000256" key="1">
    <source>
        <dbReference type="ARBA" id="ARBA00022670"/>
    </source>
</evidence>
<keyword evidence="1 6" id="KW-0645">Protease</keyword>
<evidence type="ECO:0000256" key="6">
    <source>
        <dbReference type="RuleBase" id="RU003983"/>
    </source>
</evidence>
<feature type="transmembrane region" description="Helical" evidence="7">
    <location>
        <begin position="297"/>
        <end position="319"/>
    </location>
</feature>
<feature type="transmembrane region" description="Helical" evidence="7">
    <location>
        <begin position="37"/>
        <end position="63"/>
    </location>
</feature>